<accession>A0A7I3Z7K1</accession>
<reference evidence="1 2" key="2">
    <citation type="journal article" date="2018" name="Plant J.">
        <title>The Physcomitrella patens chromosome-scale assembly reveals moss genome structure and evolution.</title>
        <authorList>
            <person name="Lang D."/>
            <person name="Ullrich K.K."/>
            <person name="Murat F."/>
            <person name="Fuchs J."/>
            <person name="Jenkins J."/>
            <person name="Haas F.B."/>
            <person name="Piednoel M."/>
            <person name="Gundlach H."/>
            <person name="Van Bel M."/>
            <person name="Meyberg R."/>
            <person name="Vives C."/>
            <person name="Morata J."/>
            <person name="Symeonidi A."/>
            <person name="Hiss M."/>
            <person name="Muchero W."/>
            <person name="Kamisugi Y."/>
            <person name="Saleh O."/>
            <person name="Blanc G."/>
            <person name="Decker E.L."/>
            <person name="van Gessel N."/>
            <person name="Grimwood J."/>
            <person name="Hayes R.D."/>
            <person name="Graham S.W."/>
            <person name="Gunter L.E."/>
            <person name="McDaniel S.F."/>
            <person name="Hoernstein S.N.W."/>
            <person name="Larsson A."/>
            <person name="Li F.W."/>
            <person name="Perroud P.F."/>
            <person name="Phillips J."/>
            <person name="Ranjan P."/>
            <person name="Rokshar D.S."/>
            <person name="Rothfels C.J."/>
            <person name="Schneider L."/>
            <person name="Shu S."/>
            <person name="Stevenson D.W."/>
            <person name="Thummler F."/>
            <person name="Tillich M."/>
            <person name="Villarreal Aguilar J.C."/>
            <person name="Widiez T."/>
            <person name="Wong G.K."/>
            <person name="Wymore A."/>
            <person name="Zhang Y."/>
            <person name="Zimmer A.D."/>
            <person name="Quatrano R.S."/>
            <person name="Mayer K.F.X."/>
            <person name="Goodstein D."/>
            <person name="Casacuberta J.M."/>
            <person name="Vandepoele K."/>
            <person name="Reski R."/>
            <person name="Cuming A.C."/>
            <person name="Tuskan G.A."/>
            <person name="Maumus F."/>
            <person name="Salse J."/>
            <person name="Schmutz J."/>
            <person name="Rensing S.A."/>
        </authorList>
    </citation>
    <scope>NUCLEOTIDE SEQUENCE [LARGE SCALE GENOMIC DNA]</scope>
    <source>
        <strain evidence="1 2">cv. Gransden 2004</strain>
    </source>
</reference>
<dbReference type="EMBL" id="ABEU02000015">
    <property type="status" value="NOT_ANNOTATED_CDS"/>
    <property type="molecule type" value="Genomic_DNA"/>
</dbReference>
<dbReference type="Gramene" id="Pp3c15_18080V3.2">
    <property type="protein sequence ID" value="PAC:32926947.CDS.1"/>
    <property type="gene ID" value="Pp3c15_18080"/>
</dbReference>
<evidence type="ECO:0000313" key="2">
    <source>
        <dbReference type="Proteomes" id="UP000006727"/>
    </source>
</evidence>
<dbReference type="EnsemblPlants" id="Pp3c15_18080V3.2">
    <property type="protein sequence ID" value="PAC:32926947.CDS.1"/>
    <property type="gene ID" value="Pp3c15_18080"/>
</dbReference>
<name>A0A7I3Z7K1_PHYPA</name>
<proteinExistence type="predicted"/>
<dbReference type="Proteomes" id="UP000006727">
    <property type="component" value="Chromosome 15"/>
</dbReference>
<dbReference type="AlphaFoldDB" id="A0A7I3Z7K1"/>
<organism evidence="1 2">
    <name type="scientific">Physcomitrium patens</name>
    <name type="common">Spreading-leaved earth moss</name>
    <name type="synonym">Physcomitrella patens</name>
    <dbReference type="NCBI Taxonomy" id="3218"/>
    <lineage>
        <taxon>Eukaryota</taxon>
        <taxon>Viridiplantae</taxon>
        <taxon>Streptophyta</taxon>
        <taxon>Embryophyta</taxon>
        <taxon>Bryophyta</taxon>
        <taxon>Bryophytina</taxon>
        <taxon>Bryopsida</taxon>
        <taxon>Funariidae</taxon>
        <taxon>Funariales</taxon>
        <taxon>Funariaceae</taxon>
        <taxon>Physcomitrium</taxon>
    </lineage>
</organism>
<reference evidence="1 2" key="1">
    <citation type="journal article" date="2008" name="Science">
        <title>The Physcomitrella genome reveals evolutionary insights into the conquest of land by plants.</title>
        <authorList>
            <person name="Rensing S."/>
            <person name="Lang D."/>
            <person name="Zimmer A."/>
            <person name="Terry A."/>
            <person name="Salamov A."/>
            <person name="Shapiro H."/>
            <person name="Nishiyama T."/>
            <person name="Perroud P.-F."/>
            <person name="Lindquist E."/>
            <person name="Kamisugi Y."/>
            <person name="Tanahashi T."/>
            <person name="Sakakibara K."/>
            <person name="Fujita T."/>
            <person name="Oishi K."/>
            <person name="Shin-I T."/>
            <person name="Kuroki Y."/>
            <person name="Toyoda A."/>
            <person name="Suzuki Y."/>
            <person name="Hashimoto A."/>
            <person name="Yamaguchi K."/>
            <person name="Sugano A."/>
            <person name="Kohara Y."/>
            <person name="Fujiyama A."/>
            <person name="Anterola A."/>
            <person name="Aoki S."/>
            <person name="Ashton N."/>
            <person name="Barbazuk W.B."/>
            <person name="Barker E."/>
            <person name="Bennetzen J."/>
            <person name="Bezanilla M."/>
            <person name="Blankenship R."/>
            <person name="Cho S.H."/>
            <person name="Dutcher S."/>
            <person name="Estelle M."/>
            <person name="Fawcett J.A."/>
            <person name="Gundlach H."/>
            <person name="Hanada K."/>
            <person name="Heyl A."/>
            <person name="Hicks K.A."/>
            <person name="Hugh J."/>
            <person name="Lohr M."/>
            <person name="Mayer K."/>
            <person name="Melkozernov A."/>
            <person name="Murata T."/>
            <person name="Nelson D."/>
            <person name="Pils B."/>
            <person name="Prigge M."/>
            <person name="Reiss B."/>
            <person name="Renner T."/>
            <person name="Rombauts S."/>
            <person name="Rushton P."/>
            <person name="Sanderfoot A."/>
            <person name="Schween G."/>
            <person name="Shiu S.-H."/>
            <person name="Stueber K."/>
            <person name="Theodoulou F.L."/>
            <person name="Tu H."/>
            <person name="Van de Peer Y."/>
            <person name="Verrier P.J."/>
            <person name="Waters E."/>
            <person name="Wood A."/>
            <person name="Yang L."/>
            <person name="Cove D."/>
            <person name="Cuming A."/>
            <person name="Hasebe M."/>
            <person name="Lucas S."/>
            <person name="Mishler D.B."/>
            <person name="Reski R."/>
            <person name="Grigoriev I."/>
            <person name="Quatrano R.S."/>
            <person name="Boore J.L."/>
        </authorList>
    </citation>
    <scope>NUCLEOTIDE SEQUENCE [LARGE SCALE GENOMIC DNA]</scope>
    <source>
        <strain evidence="1 2">cv. Gransden 2004</strain>
    </source>
</reference>
<protein>
    <submittedName>
        <fullName evidence="1">Uncharacterized protein</fullName>
    </submittedName>
</protein>
<keyword evidence="2" id="KW-1185">Reference proteome</keyword>
<evidence type="ECO:0000313" key="1">
    <source>
        <dbReference type="EnsemblPlants" id="PAC:32926947.CDS.1"/>
    </source>
</evidence>
<reference evidence="1" key="3">
    <citation type="submission" date="2020-12" db="UniProtKB">
        <authorList>
            <consortium name="EnsemblPlants"/>
        </authorList>
    </citation>
    <scope>IDENTIFICATION</scope>
</reference>
<sequence length="76" mass="8622">MPDFRVFHAVTVSLVADASSGKQFYYDTHDLITRAEVLLRGLIQCEIIMVETEKLEAKKKNGTNSFLFTVVDRAQD</sequence>